<dbReference type="CDD" id="cd18573">
    <property type="entry name" value="ABC_6TM_ABCB10_like"/>
    <property type="match status" value="1"/>
</dbReference>
<feature type="transmembrane region" description="Helical" evidence="9">
    <location>
        <begin position="397"/>
        <end position="419"/>
    </location>
</feature>
<dbReference type="SMART" id="SM00382">
    <property type="entry name" value="AAA"/>
    <property type="match status" value="1"/>
</dbReference>
<dbReference type="InterPro" id="IPR003593">
    <property type="entry name" value="AAA+_ATPase"/>
</dbReference>
<dbReference type="PANTHER" id="PTHR43394:SF1">
    <property type="entry name" value="ATP-BINDING CASSETTE SUB-FAMILY B MEMBER 10, MITOCHONDRIAL"/>
    <property type="match status" value="1"/>
</dbReference>
<dbReference type="InterPro" id="IPR036640">
    <property type="entry name" value="ABC1_TM_sf"/>
</dbReference>
<dbReference type="GO" id="GO:0015421">
    <property type="term" value="F:ABC-type oligopeptide transporter activity"/>
    <property type="evidence" value="ECO:0007669"/>
    <property type="project" value="TreeGrafter"/>
</dbReference>
<dbReference type="Gene3D" id="3.40.50.300">
    <property type="entry name" value="P-loop containing nucleotide triphosphate hydrolases"/>
    <property type="match status" value="2"/>
</dbReference>
<evidence type="ECO:0000259" key="11">
    <source>
        <dbReference type="PROSITE" id="PS50929"/>
    </source>
</evidence>
<evidence type="ECO:0000259" key="10">
    <source>
        <dbReference type="PROSITE" id="PS50893"/>
    </source>
</evidence>
<evidence type="ECO:0000256" key="9">
    <source>
        <dbReference type="SAM" id="Phobius"/>
    </source>
</evidence>
<dbReference type="InterPro" id="IPR003439">
    <property type="entry name" value="ABC_transporter-like_ATP-bd"/>
</dbReference>
<dbReference type="FunFam" id="3.40.50.300:FF:000604">
    <property type="entry name" value="ABC transporter B family member 28"/>
    <property type="match status" value="1"/>
</dbReference>
<dbReference type="Pfam" id="PF00664">
    <property type="entry name" value="ABC_membrane"/>
    <property type="match status" value="1"/>
</dbReference>
<evidence type="ECO:0000256" key="4">
    <source>
        <dbReference type="ARBA" id="ARBA00022741"/>
    </source>
</evidence>
<dbReference type="PROSITE" id="PS50929">
    <property type="entry name" value="ABC_TM1F"/>
    <property type="match status" value="1"/>
</dbReference>
<dbReference type="GO" id="GO:0005743">
    <property type="term" value="C:mitochondrial inner membrane"/>
    <property type="evidence" value="ECO:0007669"/>
    <property type="project" value="TreeGrafter"/>
</dbReference>
<evidence type="ECO:0000256" key="1">
    <source>
        <dbReference type="ARBA" id="ARBA00004141"/>
    </source>
</evidence>
<evidence type="ECO:0000256" key="6">
    <source>
        <dbReference type="ARBA" id="ARBA00022989"/>
    </source>
</evidence>
<proteinExistence type="predicted"/>
<feature type="compositionally biased region" description="Polar residues" evidence="8">
    <location>
        <begin position="694"/>
        <end position="706"/>
    </location>
</feature>
<dbReference type="AlphaFoldDB" id="A0A1R1YPR3"/>
<keyword evidence="7 9" id="KW-0472">Membrane</keyword>
<feature type="transmembrane region" description="Helical" evidence="9">
    <location>
        <begin position="321"/>
        <end position="338"/>
    </location>
</feature>
<dbReference type="Gene3D" id="1.20.1560.10">
    <property type="entry name" value="ABC transporter type 1, transmembrane domain"/>
    <property type="match status" value="1"/>
</dbReference>
<dbReference type="SUPFAM" id="SSF90123">
    <property type="entry name" value="ABC transporter transmembrane region"/>
    <property type="match status" value="1"/>
</dbReference>
<reference evidence="13" key="1">
    <citation type="submission" date="2017-01" db="EMBL/GenBank/DDBJ databases">
        <authorList>
            <person name="Wang Y."/>
            <person name="White M."/>
            <person name="Kvist S."/>
            <person name="Moncalvo J.-M."/>
        </authorList>
    </citation>
    <scope>NUCLEOTIDE SEQUENCE [LARGE SCALE GENOMIC DNA]</scope>
    <source>
        <strain evidence="13">ID-206-W2</strain>
    </source>
</reference>
<evidence type="ECO:0000256" key="3">
    <source>
        <dbReference type="ARBA" id="ARBA00022692"/>
    </source>
</evidence>
<dbReference type="PANTHER" id="PTHR43394">
    <property type="entry name" value="ATP-DEPENDENT PERMEASE MDL1, MITOCHONDRIAL"/>
    <property type="match status" value="1"/>
</dbReference>
<dbReference type="GO" id="GO:0005524">
    <property type="term" value="F:ATP binding"/>
    <property type="evidence" value="ECO:0007669"/>
    <property type="project" value="UniProtKB-KW"/>
</dbReference>
<evidence type="ECO:0000256" key="2">
    <source>
        <dbReference type="ARBA" id="ARBA00022448"/>
    </source>
</evidence>
<accession>A0A1R1YPR3</accession>
<dbReference type="GO" id="GO:0016887">
    <property type="term" value="F:ATP hydrolysis activity"/>
    <property type="evidence" value="ECO:0007669"/>
    <property type="project" value="InterPro"/>
</dbReference>
<dbReference type="EMBL" id="LSSM01000467">
    <property type="protein sequence ID" value="OMJ28825.1"/>
    <property type="molecule type" value="Genomic_DNA"/>
</dbReference>
<evidence type="ECO:0000313" key="12">
    <source>
        <dbReference type="EMBL" id="OMJ28825.1"/>
    </source>
</evidence>
<feature type="region of interest" description="Disordered" evidence="8">
    <location>
        <begin position="686"/>
        <end position="707"/>
    </location>
</feature>
<feature type="transmembrane region" description="Helical" evidence="9">
    <location>
        <begin position="298"/>
        <end position="315"/>
    </location>
</feature>
<dbReference type="FunFam" id="1.20.1560.10:FF:000058">
    <property type="entry name" value="ABC transporter B family member 25"/>
    <property type="match status" value="1"/>
</dbReference>
<keyword evidence="13" id="KW-1185">Reference proteome</keyword>
<dbReference type="Proteomes" id="UP000187429">
    <property type="component" value="Unassembled WGS sequence"/>
</dbReference>
<dbReference type="SUPFAM" id="SSF52540">
    <property type="entry name" value="P-loop containing nucleoside triphosphate hydrolases"/>
    <property type="match status" value="2"/>
</dbReference>
<evidence type="ECO:0000313" key="13">
    <source>
        <dbReference type="Proteomes" id="UP000187429"/>
    </source>
</evidence>
<protein>
    <submittedName>
        <fullName evidence="12">ATP-dependent permease MDL1, mitochondrial</fullName>
    </submittedName>
</protein>
<feature type="transmembrane region" description="Helical" evidence="9">
    <location>
        <begin position="216"/>
        <end position="235"/>
    </location>
</feature>
<comment type="caution">
    <text evidence="12">The sequence shown here is derived from an EMBL/GenBank/DDBJ whole genome shotgun (WGS) entry which is preliminary data.</text>
</comment>
<dbReference type="PROSITE" id="PS50893">
    <property type="entry name" value="ABC_TRANSPORTER_2"/>
    <property type="match status" value="1"/>
</dbReference>
<dbReference type="InterPro" id="IPR039421">
    <property type="entry name" value="Type_1_exporter"/>
</dbReference>
<keyword evidence="2" id="KW-0813">Transport</keyword>
<feature type="transmembrane region" description="Helical" evidence="9">
    <location>
        <begin position="439"/>
        <end position="458"/>
    </location>
</feature>
<name>A0A1R1YPR3_9FUNG</name>
<dbReference type="Pfam" id="PF00005">
    <property type="entry name" value="ABC_tran"/>
    <property type="match status" value="1"/>
</dbReference>
<keyword evidence="3 9" id="KW-0812">Transmembrane</keyword>
<dbReference type="InterPro" id="IPR011527">
    <property type="entry name" value="ABC1_TM_dom"/>
</dbReference>
<evidence type="ECO:0000256" key="8">
    <source>
        <dbReference type="SAM" id="MobiDB-lite"/>
    </source>
</evidence>
<dbReference type="PROSITE" id="PS00211">
    <property type="entry name" value="ABC_TRANSPORTER_1"/>
    <property type="match status" value="1"/>
</dbReference>
<feature type="domain" description="ABC transmembrane type-1" evidence="11">
    <location>
        <begin position="177"/>
        <end position="462"/>
    </location>
</feature>
<dbReference type="OrthoDB" id="6500128at2759"/>
<dbReference type="InterPro" id="IPR027417">
    <property type="entry name" value="P-loop_NTPase"/>
</dbReference>
<dbReference type="InterPro" id="IPR017871">
    <property type="entry name" value="ABC_transporter-like_CS"/>
</dbReference>
<sequence length="805" mass="89130">MNNSDNSKDLMQSLSSSTIHNEYTSIQVSGSTKDDLQKKLINTSPKTVSLNSVAKKNQAFEDSIHSESTPLISQYDNSRIDIISSSKSDDIPKITPSSKFKIDSNSSSNINITFSNGIPQKDSTPKIAKSFDLNRNSNNEAPIQNQEESEQMKNYTTLAAWKKLIIFAKNEYKLLGVALCLQLFSTSISASIPFLFGKLIDMATDPDFKIPFGLSINQFFISISLFFVFGALSNFGRIYMIRKAGESMIARLRSSIYGSIIKQDMAFFETNRSGDLISRLTVDTTVVSKSITNNIADGLRCALSITAGLFMMIYMSAKLSLVMLLFVIPISFYSMFYGKFVKAIARKTQQALGDLTKEAEERISNIRLVQSFGKEDEEAYRFNLESQNVYQLGKKEAFATGLFFGFSGLAGNLTMLLFLGFGGKMVMSNEITLGQLSSFMIYTAFVGTSFAGLTSFFSESMKGIGASMRLFYVLERQPKISSESSTEGIILDDCKGHIVFDNVNFTYPSRPDTQIFRNLNMEIMPGTHVAIAGPSGKGKSTLALLLLRFYDVTGGSIKIDGHDLKDLNLKKWRTNLAIVPQEPALFATTIRNNLMYSNPNATEDELIDALKQANAYNFVFGFPKNLDTFVGERGVSLSGGQKQRIAIARALLTDPAILILDEATSALDSQSEQSVQQALDRLTSNRSFSDSSSTAAIKQKTSLNGQQVLAEEEDQEEEEAVMMEHNNMSKSPTPILSSNRLDILGNKVRRTSRTIITIAHRPSTLQKSDVIMVLGDNGDIVESGNYFELLSNEESYFKKLLSSKY</sequence>
<gene>
    <name evidence="12" type="ORF">AYI69_g1693</name>
</gene>
<feature type="domain" description="ABC transporter" evidence="10">
    <location>
        <begin position="498"/>
        <end position="802"/>
    </location>
</feature>
<keyword evidence="6 9" id="KW-1133">Transmembrane helix</keyword>
<keyword evidence="4" id="KW-0547">Nucleotide-binding</keyword>
<evidence type="ECO:0000256" key="5">
    <source>
        <dbReference type="ARBA" id="ARBA00022840"/>
    </source>
</evidence>
<evidence type="ECO:0000256" key="7">
    <source>
        <dbReference type="ARBA" id="ARBA00023136"/>
    </source>
</evidence>
<organism evidence="12 13">
    <name type="scientific">Smittium culicis</name>
    <dbReference type="NCBI Taxonomy" id="133412"/>
    <lineage>
        <taxon>Eukaryota</taxon>
        <taxon>Fungi</taxon>
        <taxon>Fungi incertae sedis</taxon>
        <taxon>Zoopagomycota</taxon>
        <taxon>Kickxellomycotina</taxon>
        <taxon>Harpellomycetes</taxon>
        <taxon>Harpellales</taxon>
        <taxon>Legeriomycetaceae</taxon>
        <taxon>Smittium</taxon>
    </lineage>
</organism>
<feature type="transmembrane region" description="Helical" evidence="9">
    <location>
        <begin position="172"/>
        <end position="196"/>
    </location>
</feature>
<dbReference type="GO" id="GO:0090374">
    <property type="term" value="P:oligopeptide export from mitochondrion"/>
    <property type="evidence" value="ECO:0007669"/>
    <property type="project" value="TreeGrafter"/>
</dbReference>
<comment type="subcellular location">
    <subcellularLocation>
        <location evidence="1">Membrane</location>
        <topology evidence="1">Multi-pass membrane protein</topology>
    </subcellularLocation>
</comment>
<keyword evidence="5" id="KW-0067">ATP-binding</keyword>